<protein>
    <submittedName>
        <fullName evidence="1">Uncharacterized protein</fullName>
    </submittedName>
</protein>
<dbReference type="InParanoid" id="A0A068VCI1"/>
<dbReference type="AlphaFoldDB" id="A0A068VCI1"/>
<dbReference type="EMBL" id="HG739241">
    <property type="protein sequence ID" value="CDP17393.1"/>
    <property type="molecule type" value="Genomic_DNA"/>
</dbReference>
<keyword evidence="2" id="KW-1185">Reference proteome</keyword>
<gene>
    <name evidence="1" type="ORF">GSCOC_T00008029001</name>
</gene>
<dbReference type="Proteomes" id="UP000295252">
    <property type="component" value="Chromosome VIII"/>
</dbReference>
<reference evidence="2" key="1">
    <citation type="journal article" date="2014" name="Science">
        <title>The coffee genome provides insight into the convergent evolution of caffeine biosynthesis.</title>
        <authorList>
            <person name="Denoeud F."/>
            <person name="Carretero-Paulet L."/>
            <person name="Dereeper A."/>
            <person name="Droc G."/>
            <person name="Guyot R."/>
            <person name="Pietrella M."/>
            <person name="Zheng C."/>
            <person name="Alberti A."/>
            <person name="Anthony F."/>
            <person name="Aprea G."/>
            <person name="Aury J.M."/>
            <person name="Bento P."/>
            <person name="Bernard M."/>
            <person name="Bocs S."/>
            <person name="Campa C."/>
            <person name="Cenci A."/>
            <person name="Combes M.C."/>
            <person name="Crouzillat D."/>
            <person name="Da Silva C."/>
            <person name="Daddiego L."/>
            <person name="De Bellis F."/>
            <person name="Dussert S."/>
            <person name="Garsmeur O."/>
            <person name="Gayraud T."/>
            <person name="Guignon V."/>
            <person name="Jahn K."/>
            <person name="Jamilloux V."/>
            <person name="Joet T."/>
            <person name="Labadie K."/>
            <person name="Lan T."/>
            <person name="Leclercq J."/>
            <person name="Lepelley M."/>
            <person name="Leroy T."/>
            <person name="Li L.T."/>
            <person name="Librado P."/>
            <person name="Lopez L."/>
            <person name="Munoz A."/>
            <person name="Noel B."/>
            <person name="Pallavicini A."/>
            <person name="Perrotta G."/>
            <person name="Poncet V."/>
            <person name="Pot D."/>
            <person name="Priyono X."/>
            <person name="Rigoreau M."/>
            <person name="Rouard M."/>
            <person name="Rozas J."/>
            <person name="Tranchant-Dubreuil C."/>
            <person name="VanBuren R."/>
            <person name="Zhang Q."/>
            <person name="Andrade A.C."/>
            <person name="Argout X."/>
            <person name="Bertrand B."/>
            <person name="de Kochko A."/>
            <person name="Graziosi G."/>
            <person name="Henry R.J."/>
            <person name="Jayarama X."/>
            <person name="Ming R."/>
            <person name="Nagai C."/>
            <person name="Rounsley S."/>
            <person name="Sankoff D."/>
            <person name="Giuliano G."/>
            <person name="Albert V.A."/>
            <person name="Wincker P."/>
            <person name="Lashermes P."/>
        </authorList>
    </citation>
    <scope>NUCLEOTIDE SEQUENCE [LARGE SCALE GENOMIC DNA]</scope>
    <source>
        <strain evidence="2">cv. DH200-94</strain>
    </source>
</reference>
<dbReference type="Gramene" id="CDP17393">
    <property type="protein sequence ID" value="CDP17393"/>
    <property type="gene ID" value="GSCOC_T00008029001"/>
</dbReference>
<organism evidence="1 2">
    <name type="scientific">Coffea canephora</name>
    <name type="common">Robusta coffee</name>
    <dbReference type="NCBI Taxonomy" id="49390"/>
    <lineage>
        <taxon>Eukaryota</taxon>
        <taxon>Viridiplantae</taxon>
        <taxon>Streptophyta</taxon>
        <taxon>Embryophyta</taxon>
        <taxon>Tracheophyta</taxon>
        <taxon>Spermatophyta</taxon>
        <taxon>Magnoliopsida</taxon>
        <taxon>eudicotyledons</taxon>
        <taxon>Gunneridae</taxon>
        <taxon>Pentapetalae</taxon>
        <taxon>asterids</taxon>
        <taxon>lamiids</taxon>
        <taxon>Gentianales</taxon>
        <taxon>Rubiaceae</taxon>
        <taxon>Ixoroideae</taxon>
        <taxon>Gardenieae complex</taxon>
        <taxon>Bertiereae - Coffeeae clade</taxon>
        <taxon>Coffeeae</taxon>
        <taxon>Coffea</taxon>
    </lineage>
</organism>
<proteinExistence type="predicted"/>
<evidence type="ECO:0000313" key="2">
    <source>
        <dbReference type="Proteomes" id="UP000295252"/>
    </source>
</evidence>
<name>A0A068VCI1_COFCA</name>
<evidence type="ECO:0000313" key="1">
    <source>
        <dbReference type="EMBL" id="CDP17393.1"/>
    </source>
</evidence>
<accession>A0A068VCI1</accession>
<sequence>MMQSSLLMLFCHFEPTEYLYLWDNNSQQICELLFFFPIHWGCYSIKSVQDYLIFQQEGKFYCVKESSDSLKMTFYRRLMLCCCYSIIGRHFYIHLFVSANSFFCKLKEVK</sequence>